<dbReference type="AlphaFoldDB" id="A0A834TSJ6"/>
<keyword evidence="2 3" id="KW-0418">Kinase</keyword>
<name>A0A834TSJ6_9FABA</name>
<dbReference type="InterPro" id="IPR027484">
    <property type="entry name" value="PInositol-4-P-5-kinase_N"/>
</dbReference>
<dbReference type="Gene3D" id="3.30.800.10">
    <property type="entry name" value="Phosphatidylinositol Phosphate Kinase II Beta"/>
    <property type="match status" value="1"/>
</dbReference>
<gene>
    <name evidence="6" type="ORF">G2W53_017285</name>
</gene>
<sequence>MAVLVTNTDKSLSTTDEYGAKYAHSCCQDSSLNGLTSASKSIYLSDHLRKCDRNILDLQNIAYTDYLQSICGDEQLLHFVATGKFGNVFVSPVDDRFVIKILRKSELKVMLEILPKYYRHVLTYRATLLSKLYGLHVVRLSGGVKAHIAVMSNSLKSNFQHQRCYDLKGTDIGRNTTTILAEHCPVLKDVDFDFCFYLAPVVQLHLLKQIKYDCKFLEDEGIMDYSLLLGIHFEGHHEGLLNCKSSNSRGSTSSSRSSNSVRSSRRSSSNSKMDSPDDSSEGSYGEGLSLPYLSSTSESNTVKLGVNMPGSVMVSKTENVNVVLNFGIVDIFQRYNVPKRIEHLNVIAKTYQEMHRKAKSF</sequence>
<keyword evidence="3" id="KW-0067">ATP-binding</keyword>
<dbReference type="GO" id="GO:0005524">
    <property type="term" value="F:ATP binding"/>
    <property type="evidence" value="ECO:0007669"/>
    <property type="project" value="UniProtKB-UniRule"/>
</dbReference>
<feature type="compositionally biased region" description="Low complexity" evidence="4">
    <location>
        <begin position="245"/>
        <end position="273"/>
    </location>
</feature>
<dbReference type="PANTHER" id="PTHR23086:SF111">
    <property type="entry name" value="PHOSPHATIDYLINOSITOL 4-PHOSPHATE 5-KINASE 10"/>
    <property type="match status" value="1"/>
</dbReference>
<proteinExistence type="predicted"/>
<evidence type="ECO:0000256" key="2">
    <source>
        <dbReference type="ARBA" id="ARBA00022777"/>
    </source>
</evidence>
<organism evidence="6 7">
    <name type="scientific">Senna tora</name>
    <dbReference type="NCBI Taxonomy" id="362788"/>
    <lineage>
        <taxon>Eukaryota</taxon>
        <taxon>Viridiplantae</taxon>
        <taxon>Streptophyta</taxon>
        <taxon>Embryophyta</taxon>
        <taxon>Tracheophyta</taxon>
        <taxon>Spermatophyta</taxon>
        <taxon>Magnoliopsida</taxon>
        <taxon>eudicotyledons</taxon>
        <taxon>Gunneridae</taxon>
        <taxon>Pentapetalae</taxon>
        <taxon>rosids</taxon>
        <taxon>fabids</taxon>
        <taxon>Fabales</taxon>
        <taxon>Fabaceae</taxon>
        <taxon>Caesalpinioideae</taxon>
        <taxon>Cassia clade</taxon>
        <taxon>Senna</taxon>
    </lineage>
</organism>
<evidence type="ECO:0000313" key="6">
    <source>
        <dbReference type="EMBL" id="KAF7826121.1"/>
    </source>
</evidence>
<evidence type="ECO:0000313" key="7">
    <source>
        <dbReference type="Proteomes" id="UP000634136"/>
    </source>
</evidence>
<dbReference type="GO" id="GO:0005886">
    <property type="term" value="C:plasma membrane"/>
    <property type="evidence" value="ECO:0007669"/>
    <property type="project" value="TreeGrafter"/>
</dbReference>
<feature type="region of interest" description="Disordered" evidence="4">
    <location>
        <begin position="244"/>
        <end position="284"/>
    </location>
</feature>
<evidence type="ECO:0000256" key="3">
    <source>
        <dbReference type="PROSITE-ProRule" id="PRU00781"/>
    </source>
</evidence>
<evidence type="ECO:0000256" key="1">
    <source>
        <dbReference type="ARBA" id="ARBA00012172"/>
    </source>
</evidence>
<dbReference type="InterPro" id="IPR023610">
    <property type="entry name" value="PInositol-4/5-P-5/4-kinase"/>
</dbReference>
<reference evidence="6" key="1">
    <citation type="submission" date="2020-09" db="EMBL/GenBank/DDBJ databases">
        <title>Genome-Enabled Discovery of Anthraquinone Biosynthesis in Senna tora.</title>
        <authorList>
            <person name="Kang S.-H."/>
            <person name="Pandey R.P."/>
            <person name="Lee C.-M."/>
            <person name="Sim J.-S."/>
            <person name="Jeong J.-T."/>
            <person name="Choi B.-S."/>
            <person name="Jung M."/>
            <person name="Ginzburg D."/>
            <person name="Zhao K."/>
            <person name="Won S.Y."/>
            <person name="Oh T.-J."/>
            <person name="Yu Y."/>
            <person name="Kim N.-H."/>
            <person name="Lee O.R."/>
            <person name="Lee T.-H."/>
            <person name="Bashyal P."/>
            <person name="Kim T.-S."/>
            <person name="Lee W.-H."/>
            <person name="Kawkins C."/>
            <person name="Kim C.-K."/>
            <person name="Kim J.S."/>
            <person name="Ahn B.O."/>
            <person name="Rhee S.Y."/>
            <person name="Sohng J.K."/>
        </authorList>
    </citation>
    <scope>NUCLEOTIDE SEQUENCE</scope>
    <source>
        <tissue evidence="6">Leaf</tissue>
    </source>
</reference>
<keyword evidence="3" id="KW-0808">Transferase</keyword>
<dbReference type="GO" id="GO:0016308">
    <property type="term" value="F:1-phosphatidylinositol-4-phosphate 5-kinase activity"/>
    <property type="evidence" value="ECO:0007669"/>
    <property type="project" value="UniProtKB-EC"/>
</dbReference>
<dbReference type="PANTHER" id="PTHR23086">
    <property type="entry name" value="PHOSPHATIDYLINOSITOL-4-PHOSPHATE 5-KINASE"/>
    <property type="match status" value="1"/>
</dbReference>
<keyword evidence="7" id="KW-1185">Reference proteome</keyword>
<dbReference type="InterPro" id="IPR002498">
    <property type="entry name" value="PInositol-4-P-4/5-kinase_core"/>
</dbReference>
<accession>A0A834TSJ6</accession>
<dbReference type="Proteomes" id="UP000634136">
    <property type="component" value="Unassembled WGS sequence"/>
</dbReference>
<dbReference type="InterPro" id="IPR027483">
    <property type="entry name" value="PInositol-4-P-4/5-kinase_C_sf"/>
</dbReference>
<feature type="domain" description="PIPK" evidence="5">
    <location>
        <begin position="1"/>
        <end position="361"/>
    </location>
</feature>
<evidence type="ECO:0000256" key="4">
    <source>
        <dbReference type="SAM" id="MobiDB-lite"/>
    </source>
</evidence>
<keyword evidence="3" id="KW-0547">Nucleotide-binding</keyword>
<dbReference type="PROSITE" id="PS51455">
    <property type="entry name" value="PIPK"/>
    <property type="match status" value="1"/>
</dbReference>
<evidence type="ECO:0000259" key="5">
    <source>
        <dbReference type="PROSITE" id="PS51455"/>
    </source>
</evidence>
<dbReference type="SUPFAM" id="SSF56104">
    <property type="entry name" value="SAICAR synthase-like"/>
    <property type="match status" value="1"/>
</dbReference>
<dbReference type="EC" id="2.7.1.68" evidence="1"/>
<dbReference type="SMART" id="SM00330">
    <property type="entry name" value="PIPKc"/>
    <property type="match status" value="1"/>
</dbReference>
<dbReference type="EMBL" id="JAAIUW010000006">
    <property type="protein sequence ID" value="KAF7826121.1"/>
    <property type="molecule type" value="Genomic_DNA"/>
</dbReference>
<dbReference type="Gene3D" id="3.30.810.10">
    <property type="entry name" value="2-Layer Sandwich"/>
    <property type="match status" value="1"/>
</dbReference>
<dbReference type="Pfam" id="PF01504">
    <property type="entry name" value="PIP5K"/>
    <property type="match status" value="1"/>
</dbReference>
<dbReference type="OrthoDB" id="70770at2759"/>
<dbReference type="GO" id="GO:0046854">
    <property type="term" value="P:phosphatidylinositol phosphate biosynthetic process"/>
    <property type="evidence" value="ECO:0007669"/>
    <property type="project" value="TreeGrafter"/>
</dbReference>
<protein>
    <recommendedName>
        <fullName evidence="1">1-phosphatidylinositol-4-phosphate 5-kinase</fullName>
        <ecNumber evidence="1">2.7.1.68</ecNumber>
    </recommendedName>
</protein>
<comment type="caution">
    <text evidence="6">The sequence shown here is derived from an EMBL/GenBank/DDBJ whole genome shotgun (WGS) entry which is preliminary data.</text>
</comment>